<feature type="chain" id="PRO_5019159277" evidence="2">
    <location>
        <begin position="26"/>
        <end position="313"/>
    </location>
</feature>
<dbReference type="PANTHER" id="PTHR10066">
    <property type="entry name" value="BETA-GLUCURONIDASE"/>
    <property type="match status" value="1"/>
</dbReference>
<dbReference type="Pfam" id="PF02837">
    <property type="entry name" value="Glyco_hydro_2_N"/>
    <property type="match status" value="1"/>
</dbReference>
<accession>A0A444UYA4</accession>
<dbReference type="SUPFAM" id="SSF49785">
    <property type="entry name" value="Galactose-binding domain-like"/>
    <property type="match status" value="1"/>
</dbReference>
<keyword evidence="2" id="KW-0732">Signal</keyword>
<dbReference type="PANTHER" id="PTHR10066:SF67">
    <property type="entry name" value="BETA-GLUCURONIDASE"/>
    <property type="match status" value="1"/>
</dbReference>
<protein>
    <submittedName>
        <fullName evidence="4">Beta-glucuronidase</fullName>
    </submittedName>
</protein>
<feature type="signal peptide" evidence="2">
    <location>
        <begin position="1"/>
        <end position="25"/>
    </location>
</feature>
<comment type="similarity">
    <text evidence="1">Belongs to the glycosyl hydrolase 2 family.</text>
</comment>
<keyword evidence="5" id="KW-1185">Reference proteome</keyword>
<dbReference type="GO" id="GO:0005615">
    <property type="term" value="C:extracellular space"/>
    <property type="evidence" value="ECO:0007669"/>
    <property type="project" value="TreeGrafter"/>
</dbReference>
<sequence>MQGDRKMGRAWKIIFFSLLWSSCLALEGGMLTPKESRSREIKELNGVWMFRADFSKTRNTGFEQRWFTKSLSESGPVIDMPVPASFNDITQDPRLRDFIGWVWYEKEVWVPQRWTAVDSGQRVVLRVGSAHYNSIAWVNGAQVTQHEGGHLPFEADITRLVQSNPSQPCRITIAVNNTLSLHTLPPGSIQYMSDETKYPAGYFVQNTNFDFFNYAGLHRPVLLYTTPKAYIDDITVTTDFADSTGLDKLQQHSTLTGLRRTTADLQKDYTFSAKTECFNASCSTVHNDNERHASNALWCYYHPQHCSYTGSNS</sequence>
<comment type="caution">
    <text evidence="4">The sequence shown here is derived from an EMBL/GenBank/DDBJ whole genome shotgun (WGS) entry which is preliminary data.</text>
</comment>
<proteinExistence type="inferred from homology"/>
<reference evidence="4 5" key="1">
    <citation type="submission" date="2019-01" db="EMBL/GenBank/DDBJ databases">
        <title>Draft Genome and Complete Hox-Cluster Characterization of the Sterlet Sturgeon (Acipenser ruthenus).</title>
        <authorList>
            <person name="Wei Q."/>
        </authorList>
    </citation>
    <scope>NUCLEOTIDE SEQUENCE [LARGE SCALE GENOMIC DNA]</scope>
    <source>
        <strain evidence="4">WHYD16114868_AA</strain>
        <tissue evidence="4">Blood</tissue>
    </source>
</reference>
<dbReference type="InterPro" id="IPR006104">
    <property type="entry name" value="Glyco_hydro_2_N"/>
</dbReference>
<dbReference type="GO" id="GO:0004566">
    <property type="term" value="F:beta-glucuronidase activity"/>
    <property type="evidence" value="ECO:0007669"/>
    <property type="project" value="TreeGrafter"/>
</dbReference>
<evidence type="ECO:0000259" key="3">
    <source>
        <dbReference type="Pfam" id="PF02837"/>
    </source>
</evidence>
<name>A0A444UYA4_ACIRT</name>
<dbReference type="Gene3D" id="2.60.120.260">
    <property type="entry name" value="Galactose-binding domain-like"/>
    <property type="match status" value="1"/>
</dbReference>
<dbReference type="InterPro" id="IPR008979">
    <property type="entry name" value="Galactose-bd-like_sf"/>
</dbReference>
<evidence type="ECO:0000256" key="2">
    <source>
        <dbReference type="SAM" id="SignalP"/>
    </source>
</evidence>
<organism evidence="4 5">
    <name type="scientific">Acipenser ruthenus</name>
    <name type="common">Sterlet sturgeon</name>
    <dbReference type="NCBI Taxonomy" id="7906"/>
    <lineage>
        <taxon>Eukaryota</taxon>
        <taxon>Metazoa</taxon>
        <taxon>Chordata</taxon>
        <taxon>Craniata</taxon>
        <taxon>Vertebrata</taxon>
        <taxon>Euteleostomi</taxon>
        <taxon>Actinopterygii</taxon>
        <taxon>Chondrostei</taxon>
        <taxon>Acipenseriformes</taxon>
        <taxon>Acipenseridae</taxon>
        <taxon>Acipenser</taxon>
    </lineage>
</organism>
<gene>
    <name evidence="4" type="ORF">EOD39_19359</name>
</gene>
<dbReference type="GO" id="GO:0005975">
    <property type="term" value="P:carbohydrate metabolic process"/>
    <property type="evidence" value="ECO:0007669"/>
    <property type="project" value="InterPro"/>
</dbReference>
<evidence type="ECO:0000256" key="1">
    <source>
        <dbReference type="ARBA" id="ARBA00007401"/>
    </source>
</evidence>
<evidence type="ECO:0000313" key="4">
    <source>
        <dbReference type="EMBL" id="RXM93176.1"/>
    </source>
</evidence>
<dbReference type="PROSITE" id="PS51257">
    <property type="entry name" value="PROKAR_LIPOPROTEIN"/>
    <property type="match status" value="1"/>
</dbReference>
<dbReference type="GO" id="GO:0019391">
    <property type="term" value="P:glucuronoside catabolic process"/>
    <property type="evidence" value="ECO:0007669"/>
    <property type="project" value="TreeGrafter"/>
</dbReference>
<dbReference type="AlphaFoldDB" id="A0A444UYA4"/>
<dbReference type="EMBL" id="SCEB01005032">
    <property type="protein sequence ID" value="RXM93176.1"/>
    <property type="molecule type" value="Genomic_DNA"/>
</dbReference>
<dbReference type="GO" id="GO:0030246">
    <property type="term" value="F:carbohydrate binding"/>
    <property type="evidence" value="ECO:0007669"/>
    <property type="project" value="TreeGrafter"/>
</dbReference>
<dbReference type="Proteomes" id="UP000289886">
    <property type="component" value="Unassembled WGS sequence"/>
</dbReference>
<evidence type="ECO:0000313" key="5">
    <source>
        <dbReference type="Proteomes" id="UP000289886"/>
    </source>
</evidence>
<dbReference type="FunFam" id="2.60.120.260:FF:000027">
    <property type="entry name" value="Beta-glucuronidase"/>
    <property type="match status" value="1"/>
</dbReference>
<feature type="domain" description="Glycosyl hydrolases family 2 sugar binding" evidence="3">
    <location>
        <begin position="41"/>
        <end position="227"/>
    </location>
</feature>